<dbReference type="SUPFAM" id="SSF51366">
    <property type="entry name" value="Ribulose-phoshate binding barrel"/>
    <property type="match status" value="1"/>
</dbReference>
<sequence>MSFRDRLGAAIAAHGHLCVGIDPHAELLRSWGLEDSAAGARELGLRVVAATAGVAGVVKPQAAFFERHGADGAAALVEVLASARAAGLFVLADAKRGDIGSTMDAYAEGWLTPGRISRPMP</sequence>
<comment type="similarity">
    <text evidence="2">Belongs to the OMP decarboxylase family. Type 2 subfamily.</text>
</comment>
<dbReference type="InterPro" id="IPR011060">
    <property type="entry name" value="RibuloseP-bd_barrel"/>
</dbReference>
<dbReference type="PANTHER" id="PTHR43375">
    <property type="entry name" value="OROTIDINE 5'-PHOSPHATE DECARBOXYLASE"/>
    <property type="match status" value="1"/>
</dbReference>
<evidence type="ECO:0000313" key="10">
    <source>
        <dbReference type="Proteomes" id="UP001157034"/>
    </source>
</evidence>
<comment type="catalytic activity">
    <reaction evidence="6">
        <text>orotidine 5'-phosphate + H(+) = UMP + CO2</text>
        <dbReference type="Rhea" id="RHEA:11596"/>
        <dbReference type="ChEBI" id="CHEBI:15378"/>
        <dbReference type="ChEBI" id="CHEBI:16526"/>
        <dbReference type="ChEBI" id="CHEBI:57538"/>
        <dbReference type="ChEBI" id="CHEBI:57865"/>
        <dbReference type="EC" id="4.1.1.23"/>
    </reaction>
</comment>
<evidence type="ECO:0000256" key="6">
    <source>
        <dbReference type="ARBA" id="ARBA00049157"/>
    </source>
</evidence>
<dbReference type="Gene3D" id="3.20.20.70">
    <property type="entry name" value="Aldolase class I"/>
    <property type="match status" value="1"/>
</dbReference>
<dbReference type="Proteomes" id="UP001157034">
    <property type="component" value="Unassembled WGS sequence"/>
</dbReference>
<evidence type="ECO:0000256" key="2">
    <source>
        <dbReference type="ARBA" id="ARBA00008847"/>
    </source>
</evidence>
<comment type="caution">
    <text evidence="9">The sequence shown here is derived from an EMBL/GenBank/DDBJ whole genome shotgun (WGS) entry which is preliminary data.</text>
</comment>
<dbReference type="EC" id="4.1.1.23" evidence="7"/>
<evidence type="ECO:0000256" key="7">
    <source>
        <dbReference type="NCBIfam" id="TIGR02127"/>
    </source>
</evidence>
<feature type="domain" description="Orotidine 5'-phosphate decarboxylase" evidence="8">
    <location>
        <begin position="16"/>
        <end position="109"/>
    </location>
</feature>
<dbReference type="PANTHER" id="PTHR43375:SF1">
    <property type="entry name" value="OROTIDINE 5'-PHOSPHATE DECARBOXYLASE"/>
    <property type="match status" value="1"/>
</dbReference>
<dbReference type="InterPro" id="IPR013785">
    <property type="entry name" value="Aldolase_TIM"/>
</dbReference>
<reference evidence="10" key="1">
    <citation type="journal article" date="2019" name="Int. J. Syst. Evol. Microbiol.">
        <title>The Global Catalogue of Microorganisms (GCM) 10K type strain sequencing project: providing services to taxonomists for standard genome sequencing and annotation.</title>
        <authorList>
            <consortium name="The Broad Institute Genomics Platform"/>
            <consortium name="The Broad Institute Genome Sequencing Center for Infectious Disease"/>
            <person name="Wu L."/>
            <person name="Ma J."/>
        </authorList>
    </citation>
    <scope>NUCLEOTIDE SEQUENCE [LARGE SCALE GENOMIC DNA]</scope>
    <source>
        <strain evidence="10">NBRC 108894</strain>
    </source>
</reference>
<evidence type="ECO:0000313" key="9">
    <source>
        <dbReference type="EMBL" id="GMA97011.1"/>
    </source>
</evidence>
<organism evidence="9 10">
    <name type="scientific">Pseudolysinimonas kribbensis</name>
    <dbReference type="NCBI Taxonomy" id="433641"/>
    <lineage>
        <taxon>Bacteria</taxon>
        <taxon>Bacillati</taxon>
        <taxon>Actinomycetota</taxon>
        <taxon>Actinomycetes</taxon>
        <taxon>Micrococcales</taxon>
        <taxon>Microbacteriaceae</taxon>
        <taxon>Pseudolysinimonas</taxon>
    </lineage>
</organism>
<dbReference type="InterPro" id="IPR011995">
    <property type="entry name" value="OMPdecase_type-2"/>
</dbReference>
<evidence type="ECO:0000256" key="5">
    <source>
        <dbReference type="ARBA" id="ARBA00023239"/>
    </source>
</evidence>
<protein>
    <recommendedName>
        <fullName evidence="7">Orotidine-5'-phosphate decarboxylase</fullName>
        <ecNumber evidence="7">4.1.1.23</ecNumber>
    </recommendedName>
</protein>
<evidence type="ECO:0000256" key="1">
    <source>
        <dbReference type="ARBA" id="ARBA00004861"/>
    </source>
</evidence>
<keyword evidence="3" id="KW-0210">Decarboxylase</keyword>
<keyword evidence="4" id="KW-0665">Pyrimidine biosynthesis</keyword>
<accession>A0ABQ6KFT5</accession>
<dbReference type="InterPro" id="IPR001754">
    <property type="entry name" value="OMPdeCOase_dom"/>
</dbReference>
<evidence type="ECO:0000256" key="4">
    <source>
        <dbReference type="ARBA" id="ARBA00022975"/>
    </source>
</evidence>
<gene>
    <name evidence="9" type="ORF">GCM10025881_38350</name>
</gene>
<name>A0ABQ6KFT5_9MICO</name>
<keyword evidence="5" id="KW-0456">Lyase</keyword>
<dbReference type="Pfam" id="PF00215">
    <property type="entry name" value="OMPdecase"/>
    <property type="match status" value="1"/>
</dbReference>
<keyword evidence="10" id="KW-1185">Reference proteome</keyword>
<dbReference type="EMBL" id="BSVB01000001">
    <property type="protein sequence ID" value="GMA97011.1"/>
    <property type="molecule type" value="Genomic_DNA"/>
</dbReference>
<dbReference type="InterPro" id="IPR018089">
    <property type="entry name" value="OMPdecase_AS"/>
</dbReference>
<evidence type="ECO:0000256" key="3">
    <source>
        <dbReference type="ARBA" id="ARBA00022793"/>
    </source>
</evidence>
<evidence type="ECO:0000259" key="8">
    <source>
        <dbReference type="Pfam" id="PF00215"/>
    </source>
</evidence>
<dbReference type="PROSITE" id="PS00156">
    <property type="entry name" value="OMPDECASE"/>
    <property type="match status" value="1"/>
</dbReference>
<proteinExistence type="inferred from homology"/>
<dbReference type="NCBIfam" id="TIGR02127">
    <property type="entry name" value="pyrF_sub2"/>
    <property type="match status" value="1"/>
</dbReference>
<comment type="pathway">
    <text evidence="1">Pyrimidine metabolism; UMP biosynthesis via de novo pathway; UMP from orotate: step 2/2.</text>
</comment>